<dbReference type="Proteomes" id="UP000193920">
    <property type="component" value="Unassembled WGS sequence"/>
</dbReference>
<dbReference type="AlphaFoldDB" id="A0A1Y2E553"/>
<dbReference type="OrthoDB" id="10250320at2759"/>
<dbReference type="CDD" id="cd20557">
    <property type="entry name" value="CYCLIN_ScPCL1-like"/>
    <property type="match status" value="1"/>
</dbReference>
<dbReference type="EMBL" id="MCOG01000050">
    <property type="protein sequence ID" value="ORY66688.1"/>
    <property type="molecule type" value="Genomic_DNA"/>
</dbReference>
<gene>
    <name evidence="2" type="ORF">LY90DRAFT_504729</name>
</gene>
<dbReference type="Gene3D" id="1.10.472.10">
    <property type="entry name" value="Cyclin-like"/>
    <property type="match status" value="1"/>
</dbReference>
<dbReference type="Pfam" id="PF00134">
    <property type="entry name" value="Cyclin_N"/>
    <property type="match status" value="1"/>
</dbReference>
<protein>
    <recommendedName>
        <fullName evidence="1">Cyclin N-terminal domain-containing protein</fullName>
    </recommendedName>
</protein>
<organism evidence="2 3">
    <name type="scientific">Neocallimastix californiae</name>
    <dbReference type="NCBI Taxonomy" id="1754190"/>
    <lineage>
        <taxon>Eukaryota</taxon>
        <taxon>Fungi</taxon>
        <taxon>Fungi incertae sedis</taxon>
        <taxon>Chytridiomycota</taxon>
        <taxon>Chytridiomycota incertae sedis</taxon>
        <taxon>Neocallimastigomycetes</taxon>
        <taxon>Neocallimastigales</taxon>
        <taxon>Neocallimastigaceae</taxon>
        <taxon>Neocallimastix</taxon>
    </lineage>
</organism>
<dbReference type="SUPFAM" id="SSF47954">
    <property type="entry name" value="Cyclin-like"/>
    <property type="match status" value="1"/>
</dbReference>
<evidence type="ECO:0000313" key="2">
    <source>
        <dbReference type="EMBL" id="ORY66688.1"/>
    </source>
</evidence>
<evidence type="ECO:0000313" key="3">
    <source>
        <dbReference type="Proteomes" id="UP000193920"/>
    </source>
</evidence>
<proteinExistence type="predicted"/>
<comment type="caution">
    <text evidence="2">The sequence shown here is derived from an EMBL/GenBank/DDBJ whole genome shotgun (WGS) entry which is preliminary data.</text>
</comment>
<dbReference type="InterPro" id="IPR006671">
    <property type="entry name" value="Cyclin_N"/>
</dbReference>
<keyword evidence="3" id="KW-1185">Reference proteome</keyword>
<sequence>MYEIQKSNFISPEMSYRNKRRSMGSEYSYKSENEYYKPLSSGIIGFTAELVAAVIPCSSYNAKHPKTRYLPELLPFIGKVCKKCRVELRTMLYALIYAKRFGEALERQGSSARGEYGTCHRIFLASLLLAKKAQGEDSVYFDNNQLADCTDGIWSVKDIELMEKALASTIGFDFIVDEEAIRCFVEEHRSELCWFR</sequence>
<feature type="domain" description="Cyclin N-terminal" evidence="1">
    <location>
        <begin position="61"/>
        <end position="173"/>
    </location>
</feature>
<evidence type="ECO:0000259" key="1">
    <source>
        <dbReference type="Pfam" id="PF00134"/>
    </source>
</evidence>
<name>A0A1Y2E553_9FUNG</name>
<dbReference type="STRING" id="1754190.A0A1Y2E553"/>
<accession>A0A1Y2E553</accession>
<reference evidence="2 3" key="1">
    <citation type="submission" date="2016-08" db="EMBL/GenBank/DDBJ databases">
        <title>A Parts List for Fungal Cellulosomes Revealed by Comparative Genomics.</title>
        <authorList>
            <consortium name="DOE Joint Genome Institute"/>
            <person name="Haitjema C.H."/>
            <person name="Gilmore S.P."/>
            <person name="Henske J.K."/>
            <person name="Solomon K.V."/>
            <person name="De Groot R."/>
            <person name="Kuo A."/>
            <person name="Mondo S.J."/>
            <person name="Salamov A.A."/>
            <person name="Labutti K."/>
            <person name="Zhao Z."/>
            <person name="Chiniquy J."/>
            <person name="Barry K."/>
            <person name="Brewer H.M."/>
            <person name="Purvine S.O."/>
            <person name="Wright A.T."/>
            <person name="Boxma B."/>
            <person name="Van Alen T."/>
            <person name="Hackstein J.H."/>
            <person name="Baker S.E."/>
            <person name="Grigoriev I.V."/>
            <person name="O'Malley M.A."/>
        </authorList>
    </citation>
    <scope>NUCLEOTIDE SEQUENCE [LARGE SCALE GENOMIC DNA]</scope>
    <source>
        <strain evidence="2 3">G1</strain>
    </source>
</reference>
<dbReference type="InterPro" id="IPR036915">
    <property type="entry name" value="Cyclin-like_sf"/>
</dbReference>